<dbReference type="CDD" id="cd03784">
    <property type="entry name" value="GT1_Gtf-like"/>
    <property type="match status" value="1"/>
</dbReference>
<gene>
    <name evidence="3" type="ORF">SCALIN_C28_0422</name>
</gene>
<organism evidence="3 4">
    <name type="scientific">Candidatus Scalindua japonica</name>
    <dbReference type="NCBI Taxonomy" id="1284222"/>
    <lineage>
        <taxon>Bacteria</taxon>
        <taxon>Pseudomonadati</taxon>
        <taxon>Planctomycetota</taxon>
        <taxon>Candidatus Brocadiia</taxon>
        <taxon>Candidatus Brocadiales</taxon>
        <taxon>Candidatus Scalinduaceae</taxon>
        <taxon>Candidatus Scalindua</taxon>
    </lineage>
</organism>
<dbReference type="AlphaFoldDB" id="A0A286U260"/>
<dbReference type="RefSeq" id="WP_096895584.1">
    <property type="nucleotide sequence ID" value="NZ_BAOS01000028.1"/>
</dbReference>
<feature type="domain" description="Erythromycin biosynthesis protein CIII-like C-terminal" evidence="2">
    <location>
        <begin position="298"/>
        <end position="395"/>
    </location>
</feature>
<dbReference type="GO" id="GO:0016758">
    <property type="term" value="F:hexosyltransferase activity"/>
    <property type="evidence" value="ECO:0007669"/>
    <property type="project" value="InterPro"/>
</dbReference>
<dbReference type="PANTHER" id="PTHR48050:SF13">
    <property type="entry name" value="STEROL 3-BETA-GLUCOSYLTRANSFERASE UGT80A2"/>
    <property type="match status" value="1"/>
</dbReference>
<dbReference type="SUPFAM" id="SSF53756">
    <property type="entry name" value="UDP-Glycosyltransferase/glycogen phosphorylase"/>
    <property type="match status" value="1"/>
</dbReference>
<evidence type="ECO:0000259" key="2">
    <source>
        <dbReference type="Pfam" id="PF06722"/>
    </source>
</evidence>
<dbReference type="GO" id="GO:0005975">
    <property type="term" value="P:carbohydrate metabolic process"/>
    <property type="evidence" value="ECO:0007669"/>
    <property type="project" value="InterPro"/>
</dbReference>
<protein>
    <submittedName>
        <fullName evidence="3">Glycosyl transferase, related to UDP-glucuronosyltransferase</fullName>
    </submittedName>
</protein>
<dbReference type="Pfam" id="PF06722">
    <property type="entry name" value="EryCIII-like_C"/>
    <property type="match status" value="1"/>
</dbReference>
<keyword evidence="4" id="KW-1185">Reference proteome</keyword>
<dbReference type="Pfam" id="PF03033">
    <property type="entry name" value="Glyco_transf_28"/>
    <property type="match status" value="1"/>
</dbReference>
<dbReference type="InterPro" id="IPR050426">
    <property type="entry name" value="Glycosyltransferase_28"/>
</dbReference>
<reference evidence="4" key="1">
    <citation type="journal article" date="2017" name="Environ. Microbiol. Rep.">
        <title>Genetic Diversity of Marine Anaerobic Ammonium-Oxidizing Bacteria as Revealed by Genomic and Proteomic Analyses of 'Candidatus Scalindua japonica'.</title>
        <authorList>
            <person name="Oshiki M."/>
            <person name="Mizuto K."/>
            <person name="Kimura Z."/>
            <person name="Kindaichi T."/>
            <person name="Satoh H."/>
            <person name="Okabe S."/>
        </authorList>
    </citation>
    <scope>NUCLEOTIDE SEQUENCE [LARGE SCALE GENOMIC DNA]</scope>
    <source>
        <strain evidence="4">husup-a2</strain>
    </source>
</reference>
<dbReference type="InterPro" id="IPR010610">
    <property type="entry name" value="EryCIII-like_C"/>
</dbReference>
<keyword evidence="3" id="KW-0808">Transferase</keyword>
<dbReference type="EMBL" id="BAOS01000028">
    <property type="protein sequence ID" value="GAX62216.1"/>
    <property type="molecule type" value="Genomic_DNA"/>
</dbReference>
<dbReference type="GO" id="GO:0033072">
    <property type="term" value="P:vancomycin biosynthetic process"/>
    <property type="evidence" value="ECO:0007669"/>
    <property type="project" value="UniProtKB-ARBA"/>
</dbReference>
<evidence type="ECO:0000313" key="4">
    <source>
        <dbReference type="Proteomes" id="UP000218542"/>
    </source>
</evidence>
<comment type="caution">
    <text evidence="3">The sequence shown here is derived from an EMBL/GenBank/DDBJ whole genome shotgun (WGS) entry which is preliminary data.</text>
</comment>
<dbReference type="InterPro" id="IPR004276">
    <property type="entry name" value="GlycoTrans_28_N"/>
</dbReference>
<sequence>MKITIITLGTRGDVQPYIALALGLKKSGYDVTIAVPTNFKSFVASYGLKYYLLQVDYNDFLNSTEIKSVMAGSKLGAVKYARREAPKLLKRFLDFSYKAIVETDAEAIIYRPITIGCYHTSEKLNIPCFISTLAPILTPNKRFAYLYLPWHNLGGIFNKLSYSFINIAPLFYQCIINKWRKEVLGLPPKWAYTNYLWLNHKRIPILYCYSRHVVPFTDEWGKEDHVTGYWFLDSETDFTPSKELISFLGKGNPPIYIGFGSMTTKDPGHITKIILEALNRTGQRAIMFSGCGGLKKTNSPENVFYIEPIPHDWLFPKVSAVIQHGGAGTTAQSLKAGKPTLICPFIADQPFWGNIASELGVGPKPIPIGKLNADNLSSAINQLVSNEKMRRKAEETGKRIENEDGVNNAIRIINSCLSK</sequence>
<evidence type="ECO:0000259" key="1">
    <source>
        <dbReference type="Pfam" id="PF03033"/>
    </source>
</evidence>
<dbReference type="OrthoDB" id="9805366at2"/>
<dbReference type="Proteomes" id="UP000218542">
    <property type="component" value="Unassembled WGS sequence"/>
</dbReference>
<dbReference type="FunFam" id="3.40.50.2000:FF:000009">
    <property type="entry name" value="Sterol 3-beta-glucosyltransferase UGT80A2"/>
    <property type="match status" value="1"/>
</dbReference>
<dbReference type="InterPro" id="IPR002213">
    <property type="entry name" value="UDP_glucos_trans"/>
</dbReference>
<dbReference type="Gene3D" id="3.40.50.2000">
    <property type="entry name" value="Glycogen Phosphorylase B"/>
    <property type="match status" value="2"/>
</dbReference>
<feature type="domain" description="Glycosyltransferase family 28 N-terminal" evidence="1">
    <location>
        <begin position="3"/>
        <end position="134"/>
    </location>
</feature>
<proteinExistence type="predicted"/>
<dbReference type="PANTHER" id="PTHR48050">
    <property type="entry name" value="STEROL 3-BETA-GLUCOSYLTRANSFERASE"/>
    <property type="match status" value="1"/>
</dbReference>
<dbReference type="GO" id="GO:0008194">
    <property type="term" value="F:UDP-glycosyltransferase activity"/>
    <property type="evidence" value="ECO:0007669"/>
    <property type="project" value="InterPro"/>
</dbReference>
<evidence type="ECO:0000313" key="3">
    <source>
        <dbReference type="EMBL" id="GAX62216.1"/>
    </source>
</evidence>
<accession>A0A286U260</accession>
<name>A0A286U260_9BACT</name>